<name>A0A2K8JWA5_PRIPG</name>
<evidence type="ECO:0000256" key="1">
    <source>
        <dbReference type="SAM" id="Coils"/>
    </source>
</evidence>
<evidence type="ECO:0000313" key="3">
    <source>
        <dbReference type="EMBL" id="ATU82687.1"/>
    </source>
</evidence>
<proteinExistence type="evidence at transcript level"/>
<reference evidence="3" key="1">
    <citation type="submission" date="2016-10" db="EMBL/GenBank/DDBJ databases">
        <title>The assassin bug Pristhesancus plagipennis produces two different types of venom.</title>
        <authorList>
            <person name="Walker A.A."/>
            <person name="Herzig V."/>
            <person name="Jin J."/>
            <person name="Fry B.G."/>
            <person name="King G.F."/>
        </authorList>
    </citation>
    <scope>NUCLEOTIDE SEQUENCE</scope>
</reference>
<sequence length="161" mass="18699">MLLPTSLLLILCSLTLADVSSKDVDQMKQELINLQNQLKYIKKSQLKNIENIVTKNVEEISKKKGTEYAEKCANTNGKRLLNDIKEKLDEATIGFIESCRNLLNMIEKHEMNQVELNQTKRMLLQQDGLFKQQINQTISAVNNYVMKKIWTFEQQISKQCY</sequence>
<evidence type="ECO:0000256" key="2">
    <source>
        <dbReference type="SAM" id="SignalP"/>
    </source>
</evidence>
<accession>A0A2K8JWA5</accession>
<feature type="chain" id="PRO_5014732984" evidence="2">
    <location>
        <begin position="18"/>
        <end position="161"/>
    </location>
</feature>
<organism evidence="3">
    <name type="scientific">Pristhesancus plagipennis</name>
    <name type="common">Common assassin bug</name>
    <dbReference type="NCBI Taxonomy" id="1955184"/>
    <lineage>
        <taxon>Eukaryota</taxon>
        <taxon>Metazoa</taxon>
        <taxon>Ecdysozoa</taxon>
        <taxon>Arthropoda</taxon>
        <taxon>Hexapoda</taxon>
        <taxon>Insecta</taxon>
        <taxon>Pterygota</taxon>
        <taxon>Neoptera</taxon>
        <taxon>Paraneoptera</taxon>
        <taxon>Hemiptera</taxon>
        <taxon>Heteroptera</taxon>
        <taxon>Panheteroptera</taxon>
        <taxon>Cimicomorpha</taxon>
        <taxon>Reduviidae</taxon>
        <taxon>Harpactorinae</taxon>
        <taxon>Harpactorini</taxon>
        <taxon>Pristhesancus</taxon>
    </lineage>
</organism>
<feature type="coiled-coil region" evidence="1">
    <location>
        <begin position="17"/>
        <end position="44"/>
    </location>
</feature>
<dbReference type="EMBL" id="KY030936">
    <property type="protein sequence ID" value="ATU82687.1"/>
    <property type="molecule type" value="mRNA"/>
</dbReference>
<feature type="signal peptide" evidence="2">
    <location>
        <begin position="1"/>
        <end position="17"/>
    </location>
</feature>
<protein>
    <submittedName>
        <fullName evidence="3">Venom protein family 11 protein 1</fullName>
    </submittedName>
</protein>
<keyword evidence="2" id="KW-0732">Signal</keyword>
<dbReference type="AlphaFoldDB" id="A0A2K8JWA5"/>
<keyword evidence="1" id="KW-0175">Coiled coil</keyword>